<sequence>MNAKKIKILSISVFVILIVITGYSTVYGRLVPYSPVIVGFEQKIYKRATVYYHKGYNLPSLEDVDELIDENEKIHRLKYKRKVDIILCESDQEKKRITGSLTRAQSFPFLGRIVFSRKVQDEATANEKRFGMYLQHELSHSLTQQNLSLFGTFTFPAWLNEGIAVYSSDQFGKAGYFTQREVSEHLSKDIFFHPYWWPQPLQQAPIESKKFKLKDKYYFIYSEFGCIVDDLINTYGHDRFIVYYHQLLQNKDSKDVFLDVFDISFFDYLNEFKTRMVSKLS</sequence>
<dbReference type="RefSeq" id="WP_110023090.1">
    <property type="nucleotide sequence ID" value="NZ_PDNZ01000004.1"/>
</dbReference>
<gene>
    <name evidence="1" type="ORF">CR164_06245</name>
</gene>
<dbReference type="EMBL" id="PDNZ01000004">
    <property type="protein sequence ID" value="PWW81958.1"/>
    <property type="molecule type" value="Genomic_DNA"/>
</dbReference>
<name>A0A317T5S5_9CHLB</name>
<dbReference type="Proteomes" id="UP000246278">
    <property type="component" value="Unassembled WGS sequence"/>
</dbReference>
<evidence type="ECO:0000313" key="2">
    <source>
        <dbReference type="Proteomes" id="UP000246278"/>
    </source>
</evidence>
<protein>
    <recommendedName>
        <fullName evidence="3">Peptidase MA-like domain-containing protein</fullName>
    </recommendedName>
</protein>
<reference evidence="2" key="1">
    <citation type="submission" date="2017-10" db="EMBL/GenBank/DDBJ databases">
        <authorList>
            <person name="Gaisin V.A."/>
            <person name="Rysina M.S."/>
            <person name="Grouzdev D.S."/>
        </authorList>
    </citation>
    <scope>NUCLEOTIDE SEQUENCE [LARGE SCALE GENOMIC DNA]</scope>
    <source>
        <strain evidence="2">V1</strain>
    </source>
</reference>
<evidence type="ECO:0000313" key="1">
    <source>
        <dbReference type="EMBL" id="PWW81958.1"/>
    </source>
</evidence>
<proteinExistence type="predicted"/>
<dbReference type="OrthoDB" id="1414862at2"/>
<organism evidence="1 2">
    <name type="scientific">Prosthecochloris marina</name>
    <dbReference type="NCBI Taxonomy" id="2017681"/>
    <lineage>
        <taxon>Bacteria</taxon>
        <taxon>Pseudomonadati</taxon>
        <taxon>Chlorobiota</taxon>
        <taxon>Chlorobiia</taxon>
        <taxon>Chlorobiales</taxon>
        <taxon>Chlorobiaceae</taxon>
        <taxon>Prosthecochloris</taxon>
    </lineage>
</organism>
<keyword evidence="2" id="KW-1185">Reference proteome</keyword>
<dbReference type="AlphaFoldDB" id="A0A317T5S5"/>
<evidence type="ECO:0008006" key="3">
    <source>
        <dbReference type="Google" id="ProtNLM"/>
    </source>
</evidence>
<comment type="caution">
    <text evidence="1">The sequence shown here is derived from an EMBL/GenBank/DDBJ whole genome shotgun (WGS) entry which is preliminary data.</text>
</comment>
<accession>A0A317T5S5</accession>